<evidence type="ECO:0000313" key="2">
    <source>
        <dbReference type="Proteomes" id="UP001607303"/>
    </source>
</evidence>
<organism evidence="1 2">
    <name type="scientific">Vespula maculifrons</name>
    <name type="common">Eastern yellow jacket</name>
    <name type="synonym">Wasp</name>
    <dbReference type="NCBI Taxonomy" id="7453"/>
    <lineage>
        <taxon>Eukaryota</taxon>
        <taxon>Metazoa</taxon>
        <taxon>Ecdysozoa</taxon>
        <taxon>Arthropoda</taxon>
        <taxon>Hexapoda</taxon>
        <taxon>Insecta</taxon>
        <taxon>Pterygota</taxon>
        <taxon>Neoptera</taxon>
        <taxon>Endopterygota</taxon>
        <taxon>Hymenoptera</taxon>
        <taxon>Apocrita</taxon>
        <taxon>Aculeata</taxon>
        <taxon>Vespoidea</taxon>
        <taxon>Vespidae</taxon>
        <taxon>Vespinae</taxon>
        <taxon>Vespula</taxon>
    </lineage>
</organism>
<sequence length="1459" mass="169193">QYFEIFVSRLSALCNFSFVLRQGNIEVLTGCLSCKYQRKLKSSFDFKLRCEVGILSHQEQQQRRAFDRPLQFLVQLYFGLRRENIKIFTDAIRARINEQLIQIYNNSFDFRLRCEVGILSHQRQQQCRAFDRSLQFLVQLYFGLRRENLEIFADAIRTSINEQLIQIYKNLGAKWGYSPTRNNNNVGPLTDVYIPSSVVFWTSTRELINFRRCHSNELRCEVGILSHQEQQQCRAFDRRLQFLVQLLRCEVGILSHQEQQQCRAFDRRLQFLVQLLRCEVGILSHQEQQQCRAFDRRLQFLVQLLRCEVGILSHQEQQQCRAFDRRLQFLVQLLRCEVGILSHQEQQQCRAFDRRLQFLVQLLRCEVGILSHQEQQQCRAFDRRLQFLVQLLRCEVGILSHQEQQQCRAFDRRLQFLVQLLRCEVGILSHQEQQQCRAFDRRLQFLVQLLRCEVGILSHQRQQQCRAFDRRLQFLVQLLRCEGGILSHQGQQQRRAFDRFLHVLGQLYFGLRRENIKIFTDAIRARINEQLIQIYNSSFDFRLRCEVGILSHQEQQQCRAFDRPLQFLVQLLRCEGGILSHQGQQQRRAFDRFLHVLDAIRTSINEQLIQIYNNSFDFRLRCEGGILSHQGQQQRRAFDRFLHVLGQLYFGLRRENIKIFTDAIRARINEQLIQIYNNSFDFRLRCEVGILSHQGQQQCRAFDRRLQFLVQLLRCEGGILSHQGQQQRRAFDRFLHVLGQLYFGLRRENIKIFTDAIRARINEQLIQIYNNSFDFRLRCEVGILSHQGQQQRQAFDRPLQFLVQLLRCEVGILSHQGQQRRAFDRPLQFLVQLYFGLRRENLEISSGCHSDFDIALSWDFEFISANGLRNFRSFERLKIYLHEVSRIKFSDRSLINNYRELESVHHRRGSQPTSMSTYLIFNQLRIIHPQFRPKSRSSVLEPSQNFLSNTTGRVSRCLKPTVWTVEQSVSGVLYISSLLRSPKHPKRKGISPVGPKVQQPPRGGTWVGDTCRYIEILWDANRHDRSCLEMSEADGVDSGAICKRGFIHLQFAAKPEAPEVERHLGSWILEVTVSPWVSRCSNLLAVGPGSEVLVMCRNLVDCKYYRANGCFLSGGSHELGSWAWASVRVSFQYRKIELDFRTLVLIKRSVHNRLLDANTGRIGRTLTPMLAGTDVVFSGASKSPTPVGPQMQQPPRGGTWVGSTCEISKSMFKLYLKSITKLHDRSCLEMSEADGVDGGAICKRGFIHLQFAEKLEAPEAERHLGSWILEVESPLVRGSPEAATSTRWDLGRHDRSCLEMSEADGVDGGAICKRGFIHLQFAEKPEAPEAERHLGSWILEVSVSPWVLRSSNLLAVGPGSEVLGLSRNFIGCKLIIMVSLGWVPWDGPLGVGFCAGLLLSVPKNRAGFLYSDYAGNAYFEVESFGHSRECPSAIKSPTGDFVLFVRRLFVHAGLADLRE</sequence>
<feature type="non-terminal residue" evidence="1">
    <location>
        <position position="1"/>
    </location>
</feature>
<dbReference type="EMBL" id="JAYRBN010000056">
    <property type="protein sequence ID" value="KAL2743555.1"/>
    <property type="molecule type" value="Genomic_DNA"/>
</dbReference>
<keyword evidence="2" id="KW-1185">Reference proteome</keyword>
<accession>A0ABD2CEQ3</accession>
<reference evidence="1 2" key="1">
    <citation type="journal article" date="2024" name="Ann. Entomol. Soc. Am.">
        <title>Genomic analyses of the southern and eastern yellowjacket wasps (Hymenoptera: Vespidae) reveal evolutionary signatures of social life.</title>
        <authorList>
            <person name="Catto M.A."/>
            <person name="Caine P.B."/>
            <person name="Orr S.E."/>
            <person name="Hunt B.G."/>
            <person name="Goodisman M.A.D."/>
        </authorList>
    </citation>
    <scope>NUCLEOTIDE SEQUENCE [LARGE SCALE GENOMIC DNA]</scope>
    <source>
        <strain evidence="1">232</strain>
        <tissue evidence="1">Head and thorax</tissue>
    </source>
</reference>
<protein>
    <submittedName>
        <fullName evidence="1">Uncharacterized protein</fullName>
    </submittedName>
</protein>
<dbReference type="Proteomes" id="UP001607303">
    <property type="component" value="Unassembled WGS sequence"/>
</dbReference>
<evidence type="ECO:0000313" key="1">
    <source>
        <dbReference type="EMBL" id="KAL2743555.1"/>
    </source>
</evidence>
<gene>
    <name evidence="1" type="ORF">V1477_009044</name>
</gene>
<proteinExistence type="predicted"/>
<name>A0ABD2CEQ3_VESMC</name>
<comment type="caution">
    <text evidence="1">The sequence shown here is derived from an EMBL/GenBank/DDBJ whole genome shotgun (WGS) entry which is preliminary data.</text>
</comment>